<dbReference type="GO" id="GO:0019301">
    <property type="term" value="P:rhamnose catabolic process"/>
    <property type="evidence" value="ECO:0007669"/>
    <property type="project" value="InterPro"/>
</dbReference>
<dbReference type="GO" id="GO:0008993">
    <property type="term" value="F:rhamnulokinase activity"/>
    <property type="evidence" value="ECO:0007669"/>
    <property type="project" value="InterPro"/>
</dbReference>
<dbReference type="Pfam" id="PF02782">
    <property type="entry name" value="FGGY_C"/>
    <property type="match status" value="1"/>
</dbReference>
<dbReference type="InterPro" id="IPR018485">
    <property type="entry name" value="FGGY_C"/>
</dbReference>
<dbReference type="EMBL" id="CP063849">
    <property type="protein sequence ID" value="QOY91742.1"/>
    <property type="molecule type" value="Genomic_DNA"/>
</dbReference>
<evidence type="ECO:0000256" key="1">
    <source>
        <dbReference type="ARBA" id="ARBA00009156"/>
    </source>
</evidence>
<comment type="similarity">
    <text evidence="1">Belongs to the FGGY kinase family.</text>
</comment>
<dbReference type="KEGG" id="pfer:IRI77_17910"/>
<dbReference type="RefSeq" id="WP_194453396.1">
    <property type="nucleotide sequence ID" value="NZ_CP063849.1"/>
</dbReference>
<dbReference type="SUPFAM" id="SSF53067">
    <property type="entry name" value="Actin-like ATPase domain"/>
    <property type="match status" value="2"/>
</dbReference>
<dbReference type="Gene3D" id="3.30.420.40">
    <property type="match status" value="2"/>
</dbReference>
<keyword evidence="3" id="KW-0547">Nucleotide-binding</keyword>
<sequence length="489" mass="53584">MSHYVAIDLGAESGRAMLGTLAGGRLQLEELHRFLNEPVRLPNGLYWDAFRLFRDIREGLRKAGRERNLKLDGIAVDTWGVDYGLLDANGELVVNPRHYRDPRNNAAYDAALAAAGKENIFEQTGLQFMALNSLYQLYAAKLAGSPGLRAAEKLLFMPDLLSYWLCGSKKNELTIASTSQFYNPTLRRWSTELLETLGLPTHILGDIVPPGTRLGSLLDDLQDTCGLGETPVFATAGHDTAAAVAAVPAIGDRPWCYISSGTWSLMGVEIDEPIVTPRALELTLTNEIGVEGKTRLLKNIAGLWLVQECRRAWLLEGQEYSYTELTRLAAEAAPFAAVLDPDQFLEPGHMPERIAAYCSKTGQNVPEGLGGFVRVCLESLAFRYRQVLESLESLVGHRIEVIHIVGGGSKNALLNQFVASATGRTVIAGPTEATAAGNILVQAIGAGEVKDLKQLREVVRNSFELETYEGKPDPAWDRAYERYVKVRGS</sequence>
<dbReference type="InterPro" id="IPR018484">
    <property type="entry name" value="FGGY_N"/>
</dbReference>
<keyword evidence="4 9" id="KW-0418">Kinase</keyword>
<evidence type="ECO:0000256" key="2">
    <source>
        <dbReference type="ARBA" id="ARBA00022679"/>
    </source>
</evidence>
<dbReference type="InterPro" id="IPR013449">
    <property type="entry name" value="Rhamnulokinase"/>
</dbReference>
<feature type="domain" description="Carbohydrate kinase FGGY C-terminal" evidence="8">
    <location>
        <begin position="256"/>
        <end position="445"/>
    </location>
</feature>
<dbReference type="CDD" id="cd07771">
    <property type="entry name" value="ASKHA_NBD_FGGY_RhaB-like"/>
    <property type="match status" value="1"/>
</dbReference>
<dbReference type="InterPro" id="IPR043129">
    <property type="entry name" value="ATPase_NBD"/>
</dbReference>
<dbReference type="PANTHER" id="PTHR43095:SF2">
    <property type="entry name" value="GLUCONOKINASE"/>
    <property type="match status" value="1"/>
</dbReference>
<evidence type="ECO:0000259" key="7">
    <source>
        <dbReference type="Pfam" id="PF00370"/>
    </source>
</evidence>
<dbReference type="PANTHER" id="PTHR43095">
    <property type="entry name" value="SUGAR KINASE"/>
    <property type="match status" value="1"/>
</dbReference>
<protein>
    <submittedName>
        <fullName evidence="9">Rhamnulokinase</fullName>
    </submittedName>
</protein>
<keyword evidence="6" id="KW-0684">Rhamnose metabolism</keyword>
<accession>A0A7S7NXS5</accession>
<dbReference type="AlphaFoldDB" id="A0A7S7NXS5"/>
<dbReference type="Proteomes" id="UP000593892">
    <property type="component" value="Chromosome"/>
</dbReference>
<proteinExistence type="inferred from homology"/>
<keyword evidence="10" id="KW-1185">Reference proteome</keyword>
<reference evidence="9 10" key="1">
    <citation type="submission" date="2020-10" db="EMBL/GenBank/DDBJ databases">
        <title>Complete genome sequence of Paludibaculum fermentans P105T, a facultatively anaerobic acidobacterium capable of dissimilatory Fe(III) reduction.</title>
        <authorList>
            <person name="Dedysh S.N."/>
            <person name="Beletsky A.V."/>
            <person name="Kulichevskaya I.S."/>
            <person name="Mardanov A.V."/>
            <person name="Ravin N.V."/>
        </authorList>
    </citation>
    <scope>NUCLEOTIDE SEQUENCE [LARGE SCALE GENOMIC DNA]</scope>
    <source>
        <strain evidence="9 10">P105</strain>
    </source>
</reference>
<evidence type="ECO:0000256" key="4">
    <source>
        <dbReference type="ARBA" id="ARBA00022777"/>
    </source>
</evidence>
<evidence type="ECO:0000256" key="3">
    <source>
        <dbReference type="ARBA" id="ARBA00022741"/>
    </source>
</evidence>
<evidence type="ECO:0000259" key="8">
    <source>
        <dbReference type="Pfam" id="PF02782"/>
    </source>
</evidence>
<dbReference type="InterPro" id="IPR050406">
    <property type="entry name" value="FGGY_Carb_Kinase"/>
</dbReference>
<dbReference type="GO" id="GO:0005524">
    <property type="term" value="F:ATP binding"/>
    <property type="evidence" value="ECO:0007669"/>
    <property type="project" value="UniProtKB-KW"/>
</dbReference>
<evidence type="ECO:0000313" key="10">
    <source>
        <dbReference type="Proteomes" id="UP000593892"/>
    </source>
</evidence>
<name>A0A7S7NXS5_PALFE</name>
<evidence type="ECO:0000256" key="5">
    <source>
        <dbReference type="ARBA" id="ARBA00022840"/>
    </source>
</evidence>
<evidence type="ECO:0000256" key="6">
    <source>
        <dbReference type="ARBA" id="ARBA00023308"/>
    </source>
</evidence>
<gene>
    <name evidence="9" type="ORF">IRI77_17910</name>
</gene>
<keyword evidence="2" id="KW-0808">Transferase</keyword>
<feature type="domain" description="Carbohydrate kinase FGGY N-terminal" evidence="7">
    <location>
        <begin position="4"/>
        <end position="244"/>
    </location>
</feature>
<evidence type="ECO:0000313" key="9">
    <source>
        <dbReference type="EMBL" id="QOY91742.1"/>
    </source>
</evidence>
<keyword evidence="5" id="KW-0067">ATP-binding</keyword>
<organism evidence="9 10">
    <name type="scientific">Paludibaculum fermentans</name>
    <dbReference type="NCBI Taxonomy" id="1473598"/>
    <lineage>
        <taxon>Bacteria</taxon>
        <taxon>Pseudomonadati</taxon>
        <taxon>Acidobacteriota</taxon>
        <taxon>Terriglobia</taxon>
        <taxon>Bryobacterales</taxon>
        <taxon>Bryobacteraceae</taxon>
        <taxon>Paludibaculum</taxon>
    </lineage>
</organism>
<dbReference type="Pfam" id="PF00370">
    <property type="entry name" value="FGGY_N"/>
    <property type="match status" value="1"/>
</dbReference>